<proteinExistence type="predicted"/>
<evidence type="ECO:0000313" key="2">
    <source>
        <dbReference type="EMBL" id="AEH36941.1"/>
    </source>
</evidence>
<evidence type="ECO:0000313" key="3">
    <source>
        <dbReference type="Proteomes" id="UP000006794"/>
    </source>
</evidence>
<accession>F8DA24</accession>
<name>F8DA24_HALXS</name>
<feature type="region of interest" description="Disordered" evidence="1">
    <location>
        <begin position="1"/>
        <end position="42"/>
    </location>
</feature>
<dbReference type="KEGG" id="hxa:Halxa_2316"/>
<dbReference type="STRING" id="797210.Halxa_2316"/>
<dbReference type="HOGENOM" id="CLU_216661_0_0_2"/>
<dbReference type="AlphaFoldDB" id="F8DA24"/>
<dbReference type="EMBL" id="CP002839">
    <property type="protein sequence ID" value="AEH36941.1"/>
    <property type="molecule type" value="Genomic_DNA"/>
</dbReference>
<sequence>MAMDEIPTVEELAEATGQSEEQLRRDQEALSRVAPEPDADEE</sequence>
<keyword evidence="3" id="KW-1185">Reference proteome</keyword>
<gene>
    <name evidence="2" type="ordered locus">Halxa_2316</name>
</gene>
<evidence type="ECO:0000256" key="1">
    <source>
        <dbReference type="SAM" id="MobiDB-lite"/>
    </source>
</evidence>
<protein>
    <submittedName>
        <fullName evidence="2">Uncharacterized protein</fullName>
    </submittedName>
</protein>
<dbReference type="eggNOG" id="arCOG11865">
    <property type="taxonomic scope" value="Archaea"/>
</dbReference>
<organism evidence="2 3">
    <name type="scientific">Halopiger xanaduensis (strain DSM 18323 / JCM 14033 / SH-6)</name>
    <dbReference type="NCBI Taxonomy" id="797210"/>
    <lineage>
        <taxon>Archaea</taxon>
        <taxon>Methanobacteriati</taxon>
        <taxon>Methanobacteriota</taxon>
        <taxon>Stenosarchaea group</taxon>
        <taxon>Halobacteria</taxon>
        <taxon>Halobacteriales</taxon>
        <taxon>Natrialbaceae</taxon>
        <taxon>Halopiger</taxon>
    </lineage>
</organism>
<dbReference type="Proteomes" id="UP000006794">
    <property type="component" value="Chromosome"/>
</dbReference>
<reference evidence="2 3" key="1">
    <citation type="journal article" date="2012" name="Stand. Genomic Sci.">
        <title>Complete genome sequence of Halopiger xanaduensis type strain (SH-6(T)).</title>
        <authorList>
            <person name="Anderson I."/>
            <person name="Tindall B.J."/>
            <person name="Rohde M."/>
            <person name="Lucas S."/>
            <person name="Han J."/>
            <person name="Lapidus A."/>
            <person name="Cheng J.F."/>
            <person name="Goodwin L."/>
            <person name="Pitluck S."/>
            <person name="Peters L."/>
            <person name="Pati A."/>
            <person name="Mikhailova N."/>
            <person name="Pagani I."/>
            <person name="Teshima H."/>
            <person name="Han C."/>
            <person name="Tapia R."/>
            <person name="Land M."/>
            <person name="Woyke T."/>
            <person name="Klenk H.P."/>
            <person name="Kyrpides N."/>
            <person name="Ivanova N."/>
        </authorList>
    </citation>
    <scope>NUCLEOTIDE SEQUENCE [LARGE SCALE GENOMIC DNA]</scope>
    <source>
        <strain evidence="3">DSM 18323 / JCM 14033 / SH-6</strain>
    </source>
</reference>